<keyword evidence="3" id="KW-1185">Reference proteome</keyword>
<comment type="caution">
    <text evidence="2">The sequence shown here is derived from an EMBL/GenBank/DDBJ whole genome shotgun (WGS) entry which is preliminary data.</text>
</comment>
<protein>
    <submittedName>
        <fullName evidence="2">Uncharacterized protein</fullName>
    </submittedName>
</protein>
<dbReference type="Proteomes" id="UP001283361">
    <property type="component" value="Unassembled WGS sequence"/>
</dbReference>
<gene>
    <name evidence="2" type="ORF">RRG08_057089</name>
</gene>
<feature type="compositionally biased region" description="Basic and acidic residues" evidence="1">
    <location>
        <begin position="72"/>
        <end position="138"/>
    </location>
</feature>
<name>A0AAE1E277_9GAST</name>
<dbReference type="EMBL" id="JAWDGP010001574">
    <property type="protein sequence ID" value="KAK3790123.1"/>
    <property type="molecule type" value="Genomic_DNA"/>
</dbReference>
<proteinExistence type="predicted"/>
<feature type="region of interest" description="Disordered" evidence="1">
    <location>
        <begin position="43"/>
        <end position="138"/>
    </location>
</feature>
<evidence type="ECO:0000313" key="2">
    <source>
        <dbReference type="EMBL" id="KAK3790123.1"/>
    </source>
</evidence>
<sequence length="138" mass="15870">MISTWTPTAAPIQEFTANACDNPRSGKKYQLAGNDEKLSLKLCHRVKGDRQRDKVTGRQSKRQGDRATNLETTRKGFIQRDKVTGRLTKRQDDRATNLETTRKGVNQRDKVTGRQNKRQREGRQSNRQGDRATDKETR</sequence>
<feature type="compositionally biased region" description="Basic and acidic residues" evidence="1">
    <location>
        <begin position="46"/>
        <end position="56"/>
    </location>
</feature>
<evidence type="ECO:0000313" key="3">
    <source>
        <dbReference type="Proteomes" id="UP001283361"/>
    </source>
</evidence>
<dbReference type="AlphaFoldDB" id="A0AAE1E277"/>
<reference evidence="2" key="1">
    <citation type="journal article" date="2023" name="G3 (Bethesda)">
        <title>A reference genome for the long-term kleptoplast-retaining sea slug Elysia crispata morphotype clarki.</title>
        <authorList>
            <person name="Eastman K.E."/>
            <person name="Pendleton A.L."/>
            <person name="Shaikh M.A."/>
            <person name="Suttiyut T."/>
            <person name="Ogas R."/>
            <person name="Tomko P."/>
            <person name="Gavelis G."/>
            <person name="Widhalm J.R."/>
            <person name="Wisecaver J.H."/>
        </authorList>
    </citation>
    <scope>NUCLEOTIDE SEQUENCE</scope>
    <source>
        <strain evidence="2">ECLA1</strain>
    </source>
</reference>
<organism evidence="2 3">
    <name type="scientific">Elysia crispata</name>
    <name type="common">lettuce slug</name>
    <dbReference type="NCBI Taxonomy" id="231223"/>
    <lineage>
        <taxon>Eukaryota</taxon>
        <taxon>Metazoa</taxon>
        <taxon>Spiralia</taxon>
        <taxon>Lophotrochozoa</taxon>
        <taxon>Mollusca</taxon>
        <taxon>Gastropoda</taxon>
        <taxon>Heterobranchia</taxon>
        <taxon>Euthyneura</taxon>
        <taxon>Panpulmonata</taxon>
        <taxon>Sacoglossa</taxon>
        <taxon>Placobranchoidea</taxon>
        <taxon>Plakobranchidae</taxon>
        <taxon>Elysia</taxon>
    </lineage>
</organism>
<evidence type="ECO:0000256" key="1">
    <source>
        <dbReference type="SAM" id="MobiDB-lite"/>
    </source>
</evidence>
<accession>A0AAE1E277</accession>